<dbReference type="Proteomes" id="UP000838878">
    <property type="component" value="Chromosome 2"/>
</dbReference>
<organism evidence="1 2">
    <name type="scientific">Brenthis ino</name>
    <name type="common">lesser marbled fritillary</name>
    <dbReference type="NCBI Taxonomy" id="405034"/>
    <lineage>
        <taxon>Eukaryota</taxon>
        <taxon>Metazoa</taxon>
        <taxon>Ecdysozoa</taxon>
        <taxon>Arthropoda</taxon>
        <taxon>Hexapoda</taxon>
        <taxon>Insecta</taxon>
        <taxon>Pterygota</taxon>
        <taxon>Neoptera</taxon>
        <taxon>Endopterygota</taxon>
        <taxon>Lepidoptera</taxon>
        <taxon>Glossata</taxon>
        <taxon>Ditrysia</taxon>
        <taxon>Papilionoidea</taxon>
        <taxon>Nymphalidae</taxon>
        <taxon>Heliconiinae</taxon>
        <taxon>Argynnini</taxon>
        <taxon>Brenthis</taxon>
    </lineage>
</organism>
<dbReference type="InterPro" id="IPR017850">
    <property type="entry name" value="Alkaline_phosphatase_core_sf"/>
</dbReference>
<dbReference type="SUPFAM" id="SSF53649">
    <property type="entry name" value="Alkaline phosphatase-like"/>
    <property type="match status" value="1"/>
</dbReference>
<dbReference type="AlphaFoldDB" id="A0A8J9UKG6"/>
<dbReference type="PANTHER" id="PTHR10974">
    <property type="entry name" value="FI08016P-RELATED"/>
    <property type="match status" value="1"/>
</dbReference>
<proteinExistence type="predicted"/>
<dbReference type="PANTHER" id="PTHR10974:SF9">
    <property type="entry name" value="DUF229 DOMAIN CONTAINING PROTEIN-RELATED"/>
    <property type="match status" value="1"/>
</dbReference>
<evidence type="ECO:0000313" key="2">
    <source>
        <dbReference type="Proteomes" id="UP000838878"/>
    </source>
</evidence>
<sequence length="614" mass="72360">MRHIPLNEYYKDISDKDQDFSIEFDESKQDDMINTPGCRIPVALVNYKVGKEWKKASCGERAIFLTRINETKLRVSVREKNMKKYLKQSLNYNCCYKFFQRSLRPGLQYRKLRFTDCKELQNGKIIFIKSDFINIQCFQKVHNKSKLIYEDNFAFCRKNNATSKHSDKTLKKKKYNILIVGMDSMSLSRFVQTMTRTVTFLKNNFWPGFRGYHKTGENTFPNLMAALMGQNLTTIEHKCSGKMDQCNDILIWSMFKKSGYATAYGEDFLQLPDMFSKGYTFRRAPTDHYMRTLFLKGEREINHRSLLCNGQVSSGQQLLNYALDFVLTYRNDTFFGFFWMNSFSHNINNRPQDADKLFEDFFNRLSYTGALENTFVIFLSDHGVRFGEYRLKVESYYDDRMPFLFIWVPPLFKIRYPEKFNSLLINQYRLITPFDLFNTMLEIHEISNNSTRKIESSAKHQSLFGIVSANRTCQDVGIHDKWCSCHKLYPIDVDDTEVVKSVHFVVSYIKNIIKNIKTKRCWSCTNLALNNVSRIHFYYDNEKVNLYYVVAFSMRPKNIFYEATVLRKNKKMELVGPVNIISPYKGFGYCTINHEDKIFCVCQKIANCRLKTTL</sequence>
<dbReference type="EMBL" id="OV170222">
    <property type="protein sequence ID" value="CAH0720679.1"/>
    <property type="molecule type" value="Genomic_DNA"/>
</dbReference>
<dbReference type="Pfam" id="PF02995">
    <property type="entry name" value="DUF229"/>
    <property type="match status" value="1"/>
</dbReference>
<accession>A0A8J9UKG6</accession>
<reference evidence="1" key="1">
    <citation type="submission" date="2021-12" db="EMBL/GenBank/DDBJ databases">
        <authorList>
            <person name="Martin H S."/>
        </authorList>
    </citation>
    <scope>NUCLEOTIDE SEQUENCE</scope>
</reference>
<dbReference type="FunFam" id="3.40.720.10:FF:000017">
    <property type="entry name" value="Predicted protein"/>
    <property type="match status" value="1"/>
</dbReference>
<dbReference type="GO" id="GO:0005615">
    <property type="term" value="C:extracellular space"/>
    <property type="evidence" value="ECO:0007669"/>
    <property type="project" value="TreeGrafter"/>
</dbReference>
<name>A0A8J9UKG6_9NEOP</name>
<dbReference type="InterPro" id="IPR004245">
    <property type="entry name" value="DUF229"/>
</dbReference>
<feature type="non-terminal residue" evidence="1">
    <location>
        <position position="614"/>
    </location>
</feature>
<evidence type="ECO:0000313" key="1">
    <source>
        <dbReference type="EMBL" id="CAH0720679.1"/>
    </source>
</evidence>
<keyword evidence="2" id="KW-1185">Reference proteome</keyword>
<dbReference type="Gene3D" id="3.40.720.10">
    <property type="entry name" value="Alkaline Phosphatase, subunit A"/>
    <property type="match status" value="1"/>
</dbReference>
<dbReference type="OrthoDB" id="413313at2759"/>
<gene>
    <name evidence="1" type="ORF">BINO364_LOCUS6882</name>
</gene>
<protein>
    <submittedName>
        <fullName evidence="1">Uncharacterized protein</fullName>
    </submittedName>
</protein>
<dbReference type="CDD" id="cd16021">
    <property type="entry name" value="ALP_like"/>
    <property type="match status" value="1"/>
</dbReference>